<evidence type="ECO:0000259" key="3">
    <source>
        <dbReference type="Pfam" id="PF20153"/>
    </source>
</evidence>
<evidence type="ECO:0000313" key="5">
    <source>
        <dbReference type="Proteomes" id="UP000799757"/>
    </source>
</evidence>
<feature type="domain" description="DUF6535" evidence="3">
    <location>
        <begin position="112"/>
        <end position="216"/>
    </location>
</feature>
<accession>A0A6A6WV73</accession>
<feature type="transmembrane region" description="Helical" evidence="2">
    <location>
        <begin position="128"/>
        <end position="145"/>
    </location>
</feature>
<reference evidence="4" key="1">
    <citation type="journal article" date="2020" name="Stud. Mycol.">
        <title>101 Dothideomycetes genomes: a test case for predicting lifestyles and emergence of pathogens.</title>
        <authorList>
            <person name="Haridas S."/>
            <person name="Albert R."/>
            <person name="Binder M."/>
            <person name="Bloem J."/>
            <person name="Labutti K."/>
            <person name="Salamov A."/>
            <person name="Andreopoulos B."/>
            <person name="Baker S."/>
            <person name="Barry K."/>
            <person name="Bills G."/>
            <person name="Bluhm B."/>
            <person name="Cannon C."/>
            <person name="Castanera R."/>
            <person name="Culley D."/>
            <person name="Daum C."/>
            <person name="Ezra D."/>
            <person name="Gonzalez J."/>
            <person name="Henrissat B."/>
            <person name="Kuo A."/>
            <person name="Liang C."/>
            <person name="Lipzen A."/>
            <person name="Lutzoni F."/>
            <person name="Magnuson J."/>
            <person name="Mondo S."/>
            <person name="Nolan M."/>
            <person name="Ohm R."/>
            <person name="Pangilinan J."/>
            <person name="Park H.-J."/>
            <person name="Ramirez L."/>
            <person name="Alfaro M."/>
            <person name="Sun H."/>
            <person name="Tritt A."/>
            <person name="Yoshinaga Y."/>
            <person name="Zwiers L.-H."/>
            <person name="Turgeon B."/>
            <person name="Goodwin S."/>
            <person name="Spatafora J."/>
            <person name="Crous P."/>
            <person name="Grigoriev I."/>
        </authorList>
    </citation>
    <scope>NUCLEOTIDE SEQUENCE</scope>
    <source>
        <strain evidence="4">CBS 109.77</strain>
    </source>
</reference>
<dbReference type="Proteomes" id="UP000799757">
    <property type="component" value="Unassembled WGS sequence"/>
</dbReference>
<evidence type="ECO:0000313" key="4">
    <source>
        <dbReference type="EMBL" id="KAF2787823.1"/>
    </source>
</evidence>
<feature type="compositionally biased region" description="Basic residues" evidence="1">
    <location>
        <begin position="324"/>
        <end position="334"/>
    </location>
</feature>
<feature type="compositionally biased region" description="Polar residues" evidence="1">
    <location>
        <begin position="285"/>
        <end position="303"/>
    </location>
</feature>
<keyword evidence="2" id="KW-0472">Membrane</keyword>
<dbReference type="InterPro" id="IPR045338">
    <property type="entry name" value="DUF6535"/>
</dbReference>
<feature type="compositionally biased region" description="Basic and acidic residues" evidence="1">
    <location>
        <begin position="311"/>
        <end position="323"/>
    </location>
</feature>
<evidence type="ECO:0000256" key="1">
    <source>
        <dbReference type="SAM" id="MobiDB-lite"/>
    </source>
</evidence>
<keyword evidence="5" id="KW-1185">Reference proteome</keyword>
<keyword evidence="2" id="KW-1133">Transmembrane helix</keyword>
<name>A0A6A6WV73_9PLEO</name>
<keyword evidence="2" id="KW-0812">Transmembrane</keyword>
<dbReference type="EMBL" id="MU002275">
    <property type="protein sequence ID" value="KAF2787823.1"/>
    <property type="molecule type" value="Genomic_DNA"/>
</dbReference>
<organism evidence="4 5">
    <name type="scientific">Melanomma pulvis-pyrius CBS 109.77</name>
    <dbReference type="NCBI Taxonomy" id="1314802"/>
    <lineage>
        <taxon>Eukaryota</taxon>
        <taxon>Fungi</taxon>
        <taxon>Dikarya</taxon>
        <taxon>Ascomycota</taxon>
        <taxon>Pezizomycotina</taxon>
        <taxon>Dothideomycetes</taxon>
        <taxon>Pleosporomycetidae</taxon>
        <taxon>Pleosporales</taxon>
        <taxon>Melanommataceae</taxon>
        <taxon>Melanomma</taxon>
    </lineage>
</organism>
<feature type="region of interest" description="Disordered" evidence="1">
    <location>
        <begin position="276"/>
        <end position="334"/>
    </location>
</feature>
<feature type="transmembrane region" description="Helical" evidence="2">
    <location>
        <begin position="232"/>
        <end position="256"/>
    </location>
</feature>
<sequence>MQPPVCTCLDEVEHKTKWLFFVLRIALSIFTAPYRRTFKLYTWRPLMEIRRADGDRKTMISLVRDWKVDKYAELQSVQVAVSDFTAASIFRPLDYLTLICVRASFCTGATFATISWSKQPNPLWVTDALWFFSLICSIWAVITSIQTKSILDDLPDRDQLNLSLSEMEVKRMRRVILRYKKTPGLRHYIMLFVWQFPSMTMSYAWCTFLSGLTVYVCTPFTRNLEWGNRHKIAIVYLTVGSVGLVTYIFSSVFVYVGEKEFERSVESTRASTMQSESAIGLATPDAQSKVKSGQQGPSSTEDPVQSARARGLKDGDVGGESRRAPGKSKRQLLI</sequence>
<gene>
    <name evidence="4" type="ORF">K505DRAFT_395980</name>
</gene>
<protein>
    <recommendedName>
        <fullName evidence="3">DUF6535 domain-containing protein</fullName>
    </recommendedName>
</protein>
<proteinExistence type="predicted"/>
<feature type="transmembrane region" description="Helical" evidence="2">
    <location>
        <begin position="188"/>
        <end position="212"/>
    </location>
</feature>
<evidence type="ECO:0000256" key="2">
    <source>
        <dbReference type="SAM" id="Phobius"/>
    </source>
</evidence>
<feature type="transmembrane region" description="Helical" evidence="2">
    <location>
        <begin position="18"/>
        <end position="34"/>
    </location>
</feature>
<dbReference type="OrthoDB" id="630895at2759"/>
<dbReference type="AlphaFoldDB" id="A0A6A6WV73"/>
<dbReference type="Pfam" id="PF20153">
    <property type="entry name" value="DUF6535"/>
    <property type="match status" value="1"/>
</dbReference>